<dbReference type="PANTHER" id="PTHR43413:SF4">
    <property type="entry name" value="HTH-TYPE TRANSCRIPTIONAL REGULATOR LYSM"/>
    <property type="match status" value="1"/>
</dbReference>
<accession>A0A1I0MFG5</accession>
<proteinExistence type="predicted"/>
<organism evidence="5 6">
    <name type="scientific">Halobacterium jilantaiense</name>
    <dbReference type="NCBI Taxonomy" id="355548"/>
    <lineage>
        <taxon>Archaea</taxon>
        <taxon>Methanobacteriati</taxon>
        <taxon>Methanobacteriota</taxon>
        <taxon>Stenosarchaea group</taxon>
        <taxon>Halobacteria</taxon>
        <taxon>Halobacteriales</taxon>
        <taxon>Halobacteriaceae</taxon>
        <taxon>Halobacterium</taxon>
    </lineage>
</organism>
<dbReference type="SUPFAM" id="SSF46785">
    <property type="entry name" value="Winged helix' DNA-binding domain"/>
    <property type="match status" value="1"/>
</dbReference>
<evidence type="ECO:0000256" key="2">
    <source>
        <dbReference type="ARBA" id="ARBA00023125"/>
    </source>
</evidence>
<evidence type="ECO:0000256" key="1">
    <source>
        <dbReference type="ARBA" id="ARBA00023015"/>
    </source>
</evidence>
<dbReference type="SMART" id="SM00344">
    <property type="entry name" value="HTH_ASNC"/>
    <property type="match status" value="1"/>
</dbReference>
<keyword evidence="2" id="KW-0238">DNA-binding</keyword>
<dbReference type="InterPro" id="IPR050684">
    <property type="entry name" value="HTH-Siroheme_Decarb"/>
</dbReference>
<gene>
    <name evidence="5" type="ORF">SAMN04487945_0025</name>
</gene>
<evidence type="ECO:0000313" key="6">
    <source>
        <dbReference type="Proteomes" id="UP000198518"/>
    </source>
</evidence>
<dbReference type="InterPro" id="IPR036388">
    <property type="entry name" value="WH-like_DNA-bd_sf"/>
</dbReference>
<dbReference type="OrthoDB" id="33200at2157"/>
<dbReference type="Proteomes" id="UP000198518">
    <property type="component" value="Unassembled WGS sequence"/>
</dbReference>
<dbReference type="STRING" id="355548.SAMN04487945_0025"/>
<protein>
    <submittedName>
        <fullName evidence="5">Transcriptional regulator, AsnC family</fullName>
    </submittedName>
</protein>
<dbReference type="InterPro" id="IPR036390">
    <property type="entry name" value="WH_DNA-bd_sf"/>
</dbReference>
<dbReference type="GO" id="GO:0043565">
    <property type="term" value="F:sequence-specific DNA binding"/>
    <property type="evidence" value="ECO:0007669"/>
    <property type="project" value="InterPro"/>
</dbReference>
<dbReference type="Gene3D" id="1.10.10.10">
    <property type="entry name" value="Winged helix-like DNA-binding domain superfamily/Winged helix DNA-binding domain"/>
    <property type="match status" value="1"/>
</dbReference>
<dbReference type="Pfam" id="PF24273">
    <property type="entry name" value="TRASH_HVO_1752_C"/>
    <property type="match status" value="1"/>
</dbReference>
<dbReference type="EMBL" id="FOJA01000001">
    <property type="protein sequence ID" value="SEV87125.1"/>
    <property type="molecule type" value="Genomic_DNA"/>
</dbReference>
<dbReference type="RefSeq" id="WP_089667123.1">
    <property type="nucleotide sequence ID" value="NZ_FOJA01000001.1"/>
</dbReference>
<evidence type="ECO:0000256" key="3">
    <source>
        <dbReference type="ARBA" id="ARBA00023163"/>
    </source>
</evidence>
<evidence type="ECO:0000313" key="5">
    <source>
        <dbReference type="EMBL" id="SEV87125.1"/>
    </source>
</evidence>
<evidence type="ECO:0000259" key="4">
    <source>
        <dbReference type="PROSITE" id="PS50956"/>
    </source>
</evidence>
<keyword evidence="6" id="KW-1185">Reference proteome</keyword>
<dbReference type="InterPro" id="IPR056526">
    <property type="entry name" value="TRASH_HVO_1752"/>
</dbReference>
<feature type="domain" description="HTH asnC-type" evidence="4">
    <location>
        <begin position="4"/>
        <end position="67"/>
    </location>
</feature>
<dbReference type="PANTHER" id="PTHR43413">
    <property type="entry name" value="TRANSCRIPTIONAL REGULATOR, ASNC FAMILY"/>
    <property type="match status" value="1"/>
</dbReference>
<sequence>MSDLDDTDRRILELLATDARRPYSDIADDVDLSPPAVSDRVAKLREAGVLRRFTVDLDRARLRDGTQVLVEFAVRPGREAEVQAAVEGEDAVEHVFVTAAGDVVCSARLPVADVSAWVADAVALDAVDDYDVTAVASSSWQPTVGGVDLALACDECGNTVTSEGETATIDGDRHHFCCGSCRSQFVDRYERLDADA</sequence>
<dbReference type="InterPro" id="IPR000485">
    <property type="entry name" value="AsnC-type_HTH_dom"/>
</dbReference>
<dbReference type="InterPro" id="IPR011991">
    <property type="entry name" value="ArsR-like_HTH"/>
</dbReference>
<dbReference type="PROSITE" id="PS50956">
    <property type="entry name" value="HTH_ASNC_2"/>
    <property type="match status" value="1"/>
</dbReference>
<name>A0A1I0MFG5_9EURY</name>
<dbReference type="Pfam" id="PF13404">
    <property type="entry name" value="HTH_AsnC-type"/>
    <property type="match status" value="1"/>
</dbReference>
<dbReference type="CDD" id="cd00090">
    <property type="entry name" value="HTH_ARSR"/>
    <property type="match status" value="1"/>
</dbReference>
<keyword evidence="1" id="KW-0805">Transcription regulation</keyword>
<reference evidence="5 6" key="1">
    <citation type="submission" date="2016-10" db="EMBL/GenBank/DDBJ databases">
        <authorList>
            <person name="de Groot N.N."/>
        </authorList>
    </citation>
    <scope>NUCLEOTIDE SEQUENCE [LARGE SCALE GENOMIC DNA]</scope>
    <source>
        <strain evidence="5 6">CGMCC 1.5337</strain>
    </source>
</reference>
<keyword evidence="3" id="KW-0804">Transcription</keyword>
<dbReference type="PRINTS" id="PR00033">
    <property type="entry name" value="HTHASNC"/>
</dbReference>
<dbReference type="InterPro" id="IPR019888">
    <property type="entry name" value="Tscrpt_reg_AsnC-like"/>
</dbReference>
<dbReference type="InterPro" id="IPR011017">
    <property type="entry name" value="TRASH_dom"/>
</dbReference>
<dbReference type="AlphaFoldDB" id="A0A1I0MFG5"/>
<dbReference type="SMART" id="SM00746">
    <property type="entry name" value="TRASH"/>
    <property type="match status" value="1"/>
</dbReference>